<organism evidence="2">
    <name type="scientific">marine sediment metagenome</name>
    <dbReference type="NCBI Taxonomy" id="412755"/>
    <lineage>
        <taxon>unclassified sequences</taxon>
        <taxon>metagenomes</taxon>
        <taxon>ecological metagenomes</taxon>
    </lineage>
</organism>
<reference evidence="2" key="1">
    <citation type="journal article" date="2015" name="Nature">
        <title>Complex archaea that bridge the gap between prokaryotes and eukaryotes.</title>
        <authorList>
            <person name="Spang A."/>
            <person name="Saw J.H."/>
            <person name="Jorgensen S.L."/>
            <person name="Zaremba-Niedzwiedzka K."/>
            <person name="Martijn J."/>
            <person name="Lind A.E."/>
            <person name="van Eijk R."/>
            <person name="Schleper C."/>
            <person name="Guy L."/>
            <person name="Ettema T.J."/>
        </authorList>
    </citation>
    <scope>NUCLEOTIDE SEQUENCE</scope>
</reference>
<evidence type="ECO:0000313" key="2">
    <source>
        <dbReference type="EMBL" id="KKL98705.1"/>
    </source>
</evidence>
<comment type="caution">
    <text evidence="2">The sequence shown here is derived from an EMBL/GenBank/DDBJ whole genome shotgun (WGS) entry which is preliminary data.</text>
</comment>
<keyword evidence="1" id="KW-0472">Membrane</keyword>
<accession>A0A0F9IYG1</accession>
<evidence type="ECO:0000256" key="1">
    <source>
        <dbReference type="SAM" id="Phobius"/>
    </source>
</evidence>
<dbReference type="EMBL" id="LAZR01017849">
    <property type="protein sequence ID" value="KKL98705.1"/>
    <property type="molecule type" value="Genomic_DNA"/>
</dbReference>
<dbReference type="AlphaFoldDB" id="A0A0F9IYG1"/>
<gene>
    <name evidence="2" type="ORF">LCGC14_1821700</name>
</gene>
<feature type="transmembrane region" description="Helical" evidence="1">
    <location>
        <begin position="6"/>
        <end position="35"/>
    </location>
</feature>
<name>A0A0F9IYG1_9ZZZZ</name>
<protein>
    <submittedName>
        <fullName evidence="2">Uncharacterized protein</fullName>
    </submittedName>
</protein>
<keyword evidence="1" id="KW-1133">Transmembrane helix</keyword>
<proteinExistence type="predicted"/>
<sequence length="36" mass="3634">MKGNGIASLIILALMVILGVAGGLAFIILAVTGFFK</sequence>
<keyword evidence="1" id="KW-0812">Transmembrane</keyword>